<keyword evidence="1" id="KW-1133">Transmembrane helix</keyword>
<dbReference type="Proteomes" id="UP000465667">
    <property type="component" value="Chromosome"/>
</dbReference>
<name>A0A6C0URG8_HALVO</name>
<dbReference type="KEGG" id="hale:G3A49_06355"/>
<proteinExistence type="predicted"/>
<protein>
    <submittedName>
        <fullName evidence="2">Uncharacterized protein</fullName>
    </submittedName>
</protein>
<reference evidence="2 3" key="1">
    <citation type="submission" date="2020-02" db="EMBL/GenBank/DDBJ databases">
        <title>Whole genome sequence of Haloferax alexandrinus pws1.</title>
        <authorList>
            <person name="Verma D.K."/>
            <person name="Gopal K."/>
            <person name="Prasad E.S."/>
        </authorList>
    </citation>
    <scope>NUCLEOTIDE SEQUENCE [LARGE SCALE GENOMIC DNA]</scope>
    <source>
        <strain evidence="3">wsp1</strain>
    </source>
</reference>
<gene>
    <name evidence="2" type="ORF">G3A49_06355</name>
</gene>
<evidence type="ECO:0000313" key="3">
    <source>
        <dbReference type="Proteomes" id="UP000465667"/>
    </source>
</evidence>
<dbReference type="EMBL" id="CP048738">
    <property type="protein sequence ID" value="QIB77780.1"/>
    <property type="molecule type" value="Genomic_DNA"/>
</dbReference>
<dbReference type="GeneID" id="301161305"/>
<dbReference type="AlphaFoldDB" id="A0A6C0URG8"/>
<accession>A0A6C0URG8</accession>
<feature type="transmembrane region" description="Helical" evidence="1">
    <location>
        <begin position="53"/>
        <end position="73"/>
    </location>
</feature>
<evidence type="ECO:0000256" key="1">
    <source>
        <dbReference type="SAM" id="Phobius"/>
    </source>
</evidence>
<evidence type="ECO:0000313" key="2">
    <source>
        <dbReference type="EMBL" id="QIB77780.1"/>
    </source>
</evidence>
<feature type="transmembrane region" description="Helical" evidence="1">
    <location>
        <begin position="80"/>
        <end position="98"/>
    </location>
</feature>
<keyword evidence="1" id="KW-0472">Membrane</keyword>
<sequence>MSSKTDATAALVAVALVVCLLGGGAGVGSAHLDHDDSTPSEPLEPDEVPPWFTPSVGGLGLAVGGAAVGAVVSGRASKRVGWGGVVVAAALLSVAGAADPAWF</sequence>
<keyword evidence="1" id="KW-0812">Transmembrane</keyword>
<dbReference type="RefSeq" id="WP_006599946.1">
    <property type="nucleotide sequence ID" value="NZ_CP048738.1"/>
</dbReference>
<organism evidence="2 3">
    <name type="scientific">Haloferax volcanii</name>
    <name type="common">Halobacterium volcanii</name>
    <dbReference type="NCBI Taxonomy" id="2246"/>
    <lineage>
        <taxon>Archaea</taxon>
        <taxon>Methanobacteriati</taxon>
        <taxon>Methanobacteriota</taxon>
        <taxon>Stenosarchaea group</taxon>
        <taxon>Halobacteria</taxon>
        <taxon>Halobacteriales</taxon>
        <taxon>Haloferacaceae</taxon>
        <taxon>Haloferax</taxon>
    </lineage>
</organism>